<organism evidence="1 2">
    <name type="scientific">Synechococcus phage S-H9-1</name>
    <dbReference type="NCBI Taxonomy" id="2783674"/>
    <lineage>
        <taxon>Viruses</taxon>
        <taxon>Duplodnaviria</taxon>
        <taxon>Heunggongvirae</taxon>
        <taxon>Uroviricota</taxon>
        <taxon>Caudoviricetes</taxon>
        <taxon>Pantevenvirales</taxon>
        <taxon>Kyanoviridae</taxon>
        <taxon>Scyllavirus</taxon>
        <taxon>Scyllavirus aitchnine</taxon>
    </lineage>
</organism>
<protein>
    <submittedName>
        <fullName evidence="1">DNA endonuclease V</fullName>
    </submittedName>
</protein>
<evidence type="ECO:0000313" key="2">
    <source>
        <dbReference type="Proteomes" id="UP000663288"/>
    </source>
</evidence>
<sequence length="218" mass="25224">MKNIDVEVVDNFFSPTYFERMQEIILGSTFEWNYRKDITFQGSGTTEVDCLRDYGFNYPLFSNYDGDKTFNECSLSHFMGPAIFMMQDYAGCEQSYRARLDMTVYSGPEPHMHPPHVDMPTKNITSILYLDDSDCPTVIFDQKAINKDDMDKRELSINSDYLKLKYGEYDLSTLTVKTEIEPKSNRVLFFSGDYIHTGHSPVKHKSRVLLNCNFGPKT</sequence>
<accession>A0A873WSZ3</accession>
<proteinExistence type="predicted"/>
<keyword evidence="1" id="KW-0378">Hydrolase</keyword>
<keyword evidence="1" id="KW-0255">Endonuclease</keyword>
<reference evidence="1" key="1">
    <citation type="submission" date="2020-10" db="EMBL/GenBank/DDBJ databases">
        <title>The Isolation and Genome Sequence of a Novel Cyanophage S-H9-1 from the Yellow Sea, China.</title>
        <authorList>
            <person name="Jiang T."/>
        </authorList>
    </citation>
    <scope>NUCLEOTIDE SEQUENCE</scope>
</reference>
<dbReference type="GO" id="GO:0004519">
    <property type="term" value="F:endonuclease activity"/>
    <property type="evidence" value="ECO:0007669"/>
    <property type="project" value="UniProtKB-KW"/>
</dbReference>
<dbReference type="KEGG" id="vg:77945803"/>
<dbReference type="Proteomes" id="UP000663288">
    <property type="component" value="Segment"/>
</dbReference>
<keyword evidence="1" id="KW-0540">Nuclease</keyword>
<dbReference type="Gene3D" id="2.60.120.620">
    <property type="entry name" value="q2cbj1_9rhob like domain"/>
    <property type="match status" value="1"/>
</dbReference>
<dbReference type="EMBL" id="MW117966">
    <property type="protein sequence ID" value="QPB08204.1"/>
    <property type="molecule type" value="Genomic_DNA"/>
</dbReference>
<dbReference type="SUPFAM" id="SSF51197">
    <property type="entry name" value="Clavaminate synthase-like"/>
    <property type="match status" value="1"/>
</dbReference>
<name>A0A873WSZ3_9CAUD</name>
<dbReference type="GeneID" id="77945803"/>
<evidence type="ECO:0000313" key="1">
    <source>
        <dbReference type="EMBL" id="QPB08204.1"/>
    </source>
</evidence>
<keyword evidence="2" id="KW-1185">Reference proteome</keyword>
<dbReference type="RefSeq" id="YP_010669620.1">
    <property type="nucleotide sequence ID" value="NC_070961.1"/>
</dbReference>